<organism evidence="1">
    <name type="scientific">Rhizophagus irregularis (strain DAOM 181602 / DAOM 197198 / MUCL 43194)</name>
    <name type="common">Arbuscular mycorrhizal fungus</name>
    <name type="synonym">Glomus intraradices</name>
    <dbReference type="NCBI Taxonomy" id="747089"/>
    <lineage>
        <taxon>Eukaryota</taxon>
        <taxon>Fungi</taxon>
        <taxon>Fungi incertae sedis</taxon>
        <taxon>Mucoromycota</taxon>
        <taxon>Glomeromycotina</taxon>
        <taxon>Glomeromycetes</taxon>
        <taxon>Glomerales</taxon>
        <taxon>Glomeraceae</taxon>
        <taxon>Rhizophagus</taxon>
    </lineage>
</organism>
<gene>
    <name evidence="1" type="ORF">GLOINDRAFT_31697</name>
</gene>
<protein>
    <submittedName>
        <fullName evidence="1">Uncharacterized protein</fullName>
    </submittedName>
</protein>
<dbReference type="EMBL" id="KI289192">
    <property type="protein sequence ID" value="ESA08444.1"/>
    <property type="molecule type" value="Genomic_DNA"/>
</dbReference>
<reference evidence="1" key="1">
    <citation type="submission" date="2013-07" db="EMBL/GenBank/DDBJ databases">
        <title>The genome of an arbuscular mycorrhizal fungus provides insights into the evolution of the oldest plant symbiosis.</title>
        <authorList>
            <consortium name="DOE Joint Genome Institute"/>
            <person name="Tisserant E."/>
            <person name="Malbreil M."/>
            <person name="Kuo A."/>
            <person name="Kohler A."/>
            <person name="Symeonidi A."/>
            <person name="Balestrini R."/>
            <person name="Charron P."/>
            <person name="Duensing N."/>
            <person name="Frei-dit-Frey N."/>
            <person name="Gianinazzi-Pearson V."/>
            <person name="Gilbert B."/>
            <person name="Handa Y."/>
            <person name="Hijri M."/>
            <person name="Kaul R."/>
            <person name="Kawaguchi M."/>
            <person name="Krajinski F."/>
            <person name="Lammers P."/>
            <person name="Lapierre D."/>
            <person name="Masclaux F.G."/>
            <person name="Murat C."/>
            <person name="Morin E."/>
            <person name="Ndikumana S."/>
            <person name="Pagni M."/>
            <person name="Petitpierre D."/>
            <person name="Requena N."/>
            <person name="Rosikiewicz P."/>
            <person name="Riley R."/>
            <person name="Saito K."/>
            <person name="San Clemente H."/>
            <person name="Shapiro H."/>
            <person name="van Tuinen D."/>
            <person name="Becard G."/>
            <person name="Bonfante P."/>
            <person name="Paszkowski U."/>
            <person name="Shachar-Hill Y."/>
            <person name="Young J.P."/>
            <person name="Sanders I.R."/>
            <person name="Henrissat B."/>
            <person name="Rensing S.A."/>
            <person name="Grigoriev I.V."/>
            <person name="Corradi N."/>
            <person name="Roux C."/>
            <person name="Martin F."/>
        </authorList>
    </citation>
    <scope>NUCLEOTIDE SEQUENCE</scope>
    <source>
        <strain evidence="1">DAOM 197198</strain>
    </source>
</reference>
<name>U9TJS6_RHIID</name>
<dbReference type="HOGENOM" id="CLU_3107571_0_0_1"/>
<evidence type="ECO:0000313" key="1">
    <source>
        <dbReference type="EMBL" id="ESA08444.1"/>
    </source>
</evidence>
<accession>U9TJS6</accession>
<dbReference type="AlphaFoldDB" id="U9TJS6"/>
<sequence length="51" mass="5859">MSAALDLDQDLILTVKVPQLIVHLIKRILDSDPLNRPKAEEIEKILIHIEF</sequence>
<proteinExistence type="predicted"/>